<evidence type="ECO:0000313" key="2">
    <source>
        <dbReference type="Proteomes" id="UP000280791"/>
    </source>
</evidence>
<dbReference type="RefSeq" id="WP_121300338.1">
    <property type="nucleotide sequence ID" value="NZ_QBEW01000064.1"/>
</dbReference>
<evidence type="ECO:0000313" key="1">
    <source>
        <dbReference type="EMBL" id="RLJ86567.1"/>
    </source>
</evidence>
<dbReference type="Pfam" id="PF11534">
    <property type="entry name" value="HTHP"/>
    <property type="match status" value="1"/>
</dbReference>
<dbReference type="OrthoDB" id="72286at2"/>
<dbReference type="InterPro" id="IPR038125">
    <property type="entry name" value="HTHP_sf"/>
</dbReference>
<proteinExistence type="predicted"/>
<name>A0A497YH91_9BACL</name>
<dbReference type="InterPro" id="IPR021111">
    <property type="entry name" value="Hexamer_Tyr-coord_heme_pr_HTHP"/>
</dbReference>
<keyword evidence="2" id="KW-1185">Reference proteome</keyword>
<sequence>MTEESWLPTLKTETPEEGYKLAVKLARKAVGMTQPDESVRKKLRPVYANNADSLTFASQVVAIHFQTVAAANNYWND</sequence>
<dbReference type="Proteomes" id="UP000280791">
    <property type="component" value="Unassembled WGS sequence"/>
</dbReference>
<dbReference type="EMBL" id="RCCP01000003">
    <property type="protein sequence ID" value="RLJ86567.1"/>
    <property type="molecule type" value="Genomic_DNA"/>
</dbReference>
<reference evidence="1 2" key="1">
    <citation type="submission" date="2018-10" db="EMBL/GenBank/DDBJ databases">
        <title>Genomic Encyclopedia of Type Strains, Phase IV (KMG-IV): sequencing the most valuable type-strain genomes for metagenomic binning, comparative biology and taxonomic classification.</title>
        <authorList>
            <person name="Goeker M."/>
        </authorList>
    </citation>
    <scope>NUCLEOTIDE SEQUENCE [LARGE SCALE GENOMIC DNA]</scope>
    <source>
        <strain evidence="1 2">DSM 20549</strain>
    </source>
</reference>
<gene>
    <name evidence="1" type="ORF">DFR62_2169</name>
</gene>
<accession>A0A497YH91</accession>
<comment type="caution">
    <text evidence="1">The sequence shown here is derived from an EMBL/GenBank/DDBJ whole genome shotgun (WGS) entry which is preliminary data.</text>
</comment>
<organism evidence="1 2">
    <name type="scientific">Planococcus citreus</name>
    <dbReference type="NCBI Taxonomy" id="1373"/>
    <lineage>
        <taxon>Bacteria</taxon>
        <taxon>Bacillati</taxon>
        <taxon>Bacillota</taxon>
        <taxon>Bacilli</taxon>
        <taxon>Bacillales</taxon>
        <taxon>Caryophanaceae</taxon>
        <taxon>Planococcus</taxon>
    </lineage>
</organism>
<protein>
    <submittedName>
        <fullName evidence="1">Hexameric tyrosine-coordinated heme protein (HTHP)</fullName>
    </submittedName>
</protein>
<dbReference type="AlphaFoldDB" id="A0A497YH91"/>
<dbReference type="Gene3D" id="6.10.80.10">
    <property type="entry name" value="Hexameric tyrosine-coordinated heme protein (HTHP)"/>
    <property type="match status" value="1"/>
</dbReference>